<proteinExistence type="inferred from homology"/>
<dbReference type="SUPFAM" id="SSF46579">
    <property type="entry name" value="Prefoldin"/>
    <property type="match status" value="1"/>
</dbReference>
<evidence type="ECO:0000256" key="3">
    <source>
        <dbReference type="ARBA" id="ARBA00038295"/>
    </source>
</evidence>
<dbReference type="GO" id="GO:0005634">
    <property type="term" value="C:nucleus"/>
    <property type="evidence" value="ECO:0007669"/>
    <property type="project" value="UniProtKB-SubCell"/>
</dbReference>
<dbReference type="AlphaFoldDB" id="A0ABD3GIZ2"/>
<evidence type="ECO:0008006" key="7">
    <source>
        <dbReference type="Google" id="ProtNLM"/>
    </source>
</evidence>
<comment type="caution">
    <text evidence="5">The sequence shown here is derived from an EMBL/GenBank/DDBJ whole genome shotgun (WGS) entry which is preliminary data.</text>
</comment>
<feature type="compositionally biased region" description="Polar residues" evidence="4">
    <location>
        <begin position="465"/>
        <end position="477"/>
    </location>
</feature>
<feature type="region of interest" description="Disordered" evidence="4">
    <location>
        <begin position="445"/>
        <end position="542"/>
    </location>
</feature>
<feature type="compositionally biased region" description="Acidic residues" evidence="4">
    <location>
        <begin position="269"/>
        <end position="279"/>
    </location>
</feature>
<comment type="similarity">
    <text evidence="3">Belongs to the RNA polymerase II subunit 5-mediating protein family.</text>
</comment>
<dbReference type="InterPro" id="IPR009053">
    <property type="entry name" value="Prefoldin"/>
</dbReference>
<sequence>MTSETKGTVVPLADTISVTEAEKVAKQVKDEIEKQQDYLRELHGYRDETRVLSKLVTGLPDSVSYNIMVPFGKAAFFPGRLIHTNEFLVLLGEGYYSERSAKQTVGILERRDAFLLNKIENVKSHVADLEAEAAFASNTAAEAKAGVVEIREEILEEADPKKSAMTVSDNFDRGRSKLQNEERHLASSSRSSVEEDEEHSRIMARIEALEAAEEAARPTSDEEDTTDEEESTSIEEDVDDVEAITKAGSYLSKEQKANLINRLNRSGTEAEDYDGENSDEGSGSGSEEDEEEAEEEYDLEEDEGGEEEDKTRTEHALNVGPEPVRSDQGKALNEMPAEGSRKHPRTLSRFGREVQVKERLDSELASRALLSQSGGLVEKFAPWVDQKDASCSGLEVPDIRGQNELQKELTEWRTRDSEMQGFVLGREVESSGTVQPKDEKIVQKLERPAKTNTVKSTEDQKSVKPATTLNQAFTGTVTEHVARPTIPDRTGSVNEQRAPVRVQGVAGQVEERSPGPSSKSEQVEEPPAKPVSRFKQMRQSGR</sequence>
<gene>
    <name evidence="5" type="ORF">R1sor_022124</name>
</gene>
<dbReference type="InterPro" id="IPR004127">
    <property type="entry name" value="Prefoldin_subunit_alpha"/>
</dbReference>
<name>A0ABD3GIZ2_9MARC</name>
<dbReference type="GO" id="GO:0006457">
    <property type="term" value="P:protein folding"/>
    <property type="evidence" value="ECO:0007669"/>
    <property type="project" value="UniProtKB-ARBA"/>
</dbReference>
<evidence type="ECO:0000313" key="6">
    <source>
        <dbReference type="Proteomes" id="UP001633002"/>
    </source>
</evidence>
<dbReference type="InterPro" id="IPR052255">
    <property type="entry name" value="RNA_pol_II_subunit5-mediator"/>
</dbReference>
<dbReference type="CDD" id="cd23159">
    <property type="entry name" value="Prefoldin_URI1"/>
    <property type="match status" value="1"/>
</dbReference>
<feature type="compositionally biased region" description="Acidic residues" evidence="4">
    <location>
        <begin position="221"/>
        <end position="242"/>
    </location>
</feature>
<protein>
    <recommendedName>
        <fullName evidence="7">RNA polymerase II subunit 5-mediating protein</fullName>
    </recommendedName>
</protein>
<keyword evidence="2" id="KW-0539">Nucleus</keyword>
<dbReference type="PANTHER" id="PTHR15111:SF0">
    <property type="entry name" value="UNCONVENTIONAL PREFOLDIN RPB5 INTERACTOR 1"/>
    <property type="match status" value="1"/>
</dbReference>
<evidence type="ECO:0000256" key="1">
    <source>
        <dbReference type="ARBA" id="ARBA00004123"/>
    </source>
</evidence>
<organism evidence="5 6">
    <name type="scientific">Riccia sorocarpa</name>
    <dbReference type="NCBI Taxonomy" id="122646"/>
    <lineage>
        <taxon>Eukaryota</taxon>
        <taxon>Viridiplantae</taxon>
        <taxon>Streptophyta</taxon>
        <taxon>Embryophyta</taxon>
        <taxon>Marchantiophyta</taxon>
        <taxon>Marchantiopsida</taxon>
        <taxon>Marchantiidae</taxon>
        <taxon>Marchantiales</taxon>
        <taxon>Ricciaceae</taxon>
        <taxon>Riccia</taxon>
    </lineage>
</organism>
<evidence type="ECO:0000313" key="5">
    <source>
        <dbReference type="EMBL" id="KAL3679168.1"/>
    </source>
</evidence>
<accession>A0ABD3GIZ2</accession>
<dbReference type="EMBL" id="JBJQOH010000007">
    <property type="protein sequence ID" value="KAL3679168.1"/>
    <property type="molecule type" value="Genomic_DNA"/>
</dbReference>
<evidence type="ECO:0000256" key="2">
    <source>
        <dbReference type="ARBA" id="ARBA00023242"/>
    </source>
</evidence>
<feature type="compositionally biased region" description="Basic and acidic residues" evidence="4">
    <location>
        <begin position="170"/>
        <end position="185"/>
    </location>
</feature>
<dbReference type="Pfam" id="PF02996">
    <property type="entry name" value="Prefoldin"/>
    <property type="match status" value="1"/>
</dbReference>
<feature type="region of interest" description="Disordered" evidence="4">
    <location>
        <begin position="158"/>
        <end position="350"/>
    </location>
</feature>
<dbReference type="Gene3D" id="1.10.287.370">
    <property type="match status" value="1"/>
</dbReference>
<feature type="compositionally biased region" description="Acidic residues" evidence="4">
    <location>
        <begin position="286"/>
        <end position="308"/>
    </location>
</feature>
<comment type="subcellular location">
    <subcellularLocation>
        <location evidence="1">Nucleus</location>
    </subcellularLocation>
</comment>
<evidence type="ECO:0000256" key="4">
    <source>
        <dbReference type="SAM" id="MobiDB-lite"/>
    </source>
</evidence>
<dbReference type="Proteomes" id="UP001633002">
    <property type="component" value="Unassembled WGS sequence"/>
</dbReference>
<dbReference type="GO" id="GO:0009409">
    <property type="term" value="P:response to cold"/>
    <property type="evidence" value="ECO:0007669"/>
    <property type="project" value="UniProtKB-ARBA"/>
</dbReference>
<dbReference type="PANTHER" id="PTHR15111">
    <property type="entry name" value="RNA POLYMERASE II SUBUNIT 5-MEDIATING PROTEIN NNX3"/>
    <property type="match status" value="1"/>
</dbReference>
<keyword evidence="6" id="KW-1185">Reference proteome</keyword>
<reference evidence="5 6" key="1">
    <citation type="submission" date="2024-09" db="EMBL/GenBank/DDBJ databases">
        <title>Chromosome-scale assembly of Riccia sorocarpa.</title>
        <authorList>
            <person name="Paukszto L."/>
        </authorList>
    </citation>
    <scope>NUCLEOTIDE SEQUENCE [LARGE SCALE GENOMIC DNA]</scope>
    <source>
        <strain evidence="5">LP-2024</strain>
        <tissue evidence="5">Aerial parts of the thallus</tissue>
    </source>
</reference>